<evidence type="ECO:0000313" key="1">
    <source>
        <dbReference type="EMBL" id="AFK72527.1"/>
    </source>
</evidence>
<evidence type="ECO:0000313" key="2">
    <source>
        <dbReference type="Proteomes" id="UP000005268"/>
    </source>
</evidence>
<dbReference type="EMBL" id="CP003588">
    <property type="protein sequence ID" value="AFK72527.1"/>
    <property type="molecule type" value="Genomic_DNA"/>
</dbReference>
<organism evidence="1 2">
    <name type="scientific">Pseudomonas putida ND6</name>
    <dbReference type="NCBI Taxonomy" id="231023"/>
    <lineage>
        <taxon>Bacteria</taxon>
        <taxon>Pseudomonadati</taxon>
        <taxon>Pseudomonadota</taxon>
        <taxon>Gammaproteobacteria</taxon>
        <taxon>Pseudomonadales</taxon>
        <taxon>Pseudomonadaceae</taxon>
        <taxon>Pseudomonas</taxon>
    </lineage>
</organism>
<sequence>MVTHGTTLLSRMAYLAFDPPSEGVFVLMPAHGDEIHFR</sequence>
<reference evidence="1 2" key="1">
    <citation type="journal article" date="2012" name="J. Bacteriol.">
        <title>Complete Genome Sequence of the Naphthalene-Degrading Pseudomonas putida Strain ND6.</title>
        <authorList>
            <person name="Li S."/>
            <person name="Zhao H."/>
            <person name="Li Y."/>
            <person name="Niu S."/>
            <person name="Cai B."/>
        </authorList>
    </citation>
    <scope>NUCLEOTIDE SEQUENCE [LARGE SCALE GENOMIC DNA]</scope>
    <source>
        <strain evidence="1 2">ND6</strain>
    </source>
</reference>
<name>I3V456_PSEPU</name>
<gene>
    <name evidence="1" type="ORF">YSA_10628</name>
</gene>
<dbReference type="HOGENOM" id="CLU_3331826_0_0_6"/>
<dbReference type="Proteomes" id="UP000005268">
    <property type="component" value="Chromosome"/>
</dbReference>
<accession>I3V456</accession>
<dbReference type="AlphaFoldDB" id="I3V456"/>
<dbReference type="KEGG" id="ppi:YSA_10628"/>
<proteinExistence type="predicted"/>
<protein>
    <submittedName>
        <fullName evidence="1">Uncharacterized protein</fullName>
    </submittedName>
</protein>